<comment type="similarity">
    <text evidence="1">Belongs to the flavin monoamine oxidase family.</text>
</comment>
<comment type="caution">
    <text evidence="2">The sequence shown here is derived from an EMBL/GenBank/DDBJ whole genome shotgun (WGS) entry which is preliminary data.</text>
</comment>
<dbReference type="PRINTS" id="PR00419">
    <property type="entry name" value="ADXRDTASE"/>
</dbReference>
<dbReference type="PANTHER" id="PTHR10742:SF410">
    <property type="entry name" value="LYSINE-SPECIFIC HISTONE DEMETHYLASE 2"/>
    <property type="match status" value="1"/>
</dbReference>
<gene>
    <name evidence="2" type="ORF">DUNSADRAFT_17157</name>
</gene>
<dbReference type="InterPro" id="IPR036188">
    <property type="entry name" value="FAD/NAD-bd_sf"/>
</dbReference>
<evidence type="ECO:0008006" key="4">
    <source>
        <dbReference type="Google" id="ProtNLM"/>
    </source>
</evidence>
<keyword evidence="3" id="KW-1185">Reference proteome</keyword>
<reference evidence="2" key="1">
    <citation type="submission" date="2017-08" db="EMBL/GenBank/DDBJ databases">
        <authorList>
            <person name="Polle J.E."/>
            <person name="Barry K."/>
            <person name="Cushman J."/>
            <person name="Schmutz J."/>
            <person name="Tran D."/>
            <person name="Hathwaick L.T."/>
            <person name="Yim W.C."/>
            <person name="Jenkins J."/>
            <person name="Mckie-Krisberg Z.M."/>
            <person name="Prochnik S."/>
            <person name="Lindquist E."/>
            <person name="Dockter R.B."/>
            <person name="Adam C."/>
            <person name="Molina H."/>
            <person name="Bunkerborg J."/>
            <person name="Jin E."/>
            <person name="Buchheim M."/>
            <person name="Magnuson J."/>
        </authorList>
    </citation>
    <scope>NUCLEOTIDE SEQUENCE</scope>
    <source>
        <strain evidence="2">CCAP 19/18</strain>
    </source>
</reference>
<dbReference type="EMBL" id="MU069517">
    <property type="protein sequence ID" value="KAF5840313.1"/>
    <property type="molecule type" value="Genomic_DNA"/>
</dbReference>
<dbReference type="SUPFAM" id="SSF51905">
    <property type="entry name" value="FAD/NAD(P)-binding domain"/>
    <property type="match status" value="1"/>
</dbReference>
<dbReference type="Gene3D" id="3.50.50.60">
    <property type="entry name" value="FAD/NAD(P)-binding domain"/>
    <property type="match status" value="1"/>
</dbReference>
<feature type="non-terminal residue" evidence="2">
    <location>
        <position position="1"/>
    </location>
</feature>
<evidence type="ECO:0000313" key="3">
    <source>
        <dbReference type="Proteomes" id="UP000815325"/>
    </source>
</evidence>
<name>A0ABQ7H0D8_DUNSA</name>
<protein>
    <recommendedName>
        <fullName evidence="4">SAP domain-containing protein</fullName>
    </recommendedName>
</protein>
<proteinExistence type="inferred from homology"/>
<sequence>QTATEKAIRKQLAEKLGAPMEGHKRLINKHVNYVVEHLHDRETLQPLGFGEGEQQGGGDRRPQNVVVVGAGASGLAAASTLKKCGVEVTVLEARHTPGGRCIASHRCGSSSSGRVEAVGDGCCDGSETTAGKRGPWHLGELAPLPLMLRPKGERANLNVAADFCNQA</sequence>
<accession>A0ABQ7H0D8</accession>
<evidence type="ECO:0000313" key="2">
    <source>
        <dbReference type="EMBL" id="KAF5840313.1"/>
    </source>
</evidence>
<dbReference type="InterPro" id="IPR050281">
    <property type="entry name" value="Flavin_monoamine_oxidase"/>
</dbReference>
<organism evidence="2 3">
    <name type="scientific">Dunaliella salina</name>
    <name type="common">Green alga</name>
    <name type="synonym">Protococcus salinus</name>
    <dbReference type="NCBI Taxonomy" id="3046"/>
    <lineage>
        <taxon>Eukaryota</taxon>
        <taxon>Viridiplantae</taxon>
        <taxon>Chlorophyta</taxon>
        <taxon>core chlorophytes</taxon>
        <taxon>Chlorophyceae</taxon>
        <taxon>CS clade</taxon>
        <taxon>Chlamydomonadales</taxon>
        <taxon>Dunaliellaceae</taxon>
        <taxon>Dunaliella</taxon>
    </lineage>
</organism>
<dbReference type="PANTHER" id="PTHR10742">
    <property type="entry name" value="FLAVIN MONOAMINE OXIDASE"/>
    <property type="match status" value="1"/>
</dbReference>
<dbReference type="Proteomes" id="UP000815325">
    <property type="component" value="Unassembled WGS sequence"/>
</dbReference>
<evidence type="ECO:0000256" key="1">
    <source>
        <dbReference type="ARBA" id="ARBA00005995"/>
    </source>
</evidence>
<dbReference type="Pfam" id="PF13450">
    <property type="entry name" value="NAD_binding_8"/>
    <property type="match status" value="1"/>
</dbReference>